<name>A0A1B0C388_9MUSC</name>
<dbReference type="AlphaFoldDB" id="A0A1B0C388"/>
<feature type="transmembrane region" description="Helical" evidence="1">
    <location>
        <begin position="70"/>
        <end position="90"/>
    </location>
</feature>
<dbReference type="VEuPathDB" id="VectorBase:GPPI047897"/>
<reference evidence="3" key="1">
    <citation type="submission" date="2015-01" db="EMBL/GenBank/DDBJ databases">
        <authorList>
            <person name="Aksoy S."/>
            <person name="Warren W."/>
            <person name="Wilson R.K."/>
        </authorList>
    </citation>
    <scope>NUCLEOTIDE SEQUENCE [LARGE SCALE GENOMIC DNA]</scope>
    <source>
        <strain evidence="3">IAEA</strain>
    </source>
</reference>
<proteinExistence type="predicted"/>
<evidence type="ECO:0000313" key="3">
    <source>
        <dbReference type="Proteomes" id="UP000092460"/>
    </source>
</evidence>
<evidence type="ECO:0000313" key="2">
    <source>
        <dbReference type="EnsemblMetazoa" id="GPPI047897-PA"/>
    </source>
</evidence>
<keyword evidence="3" id="KW-1185">Reference proteome</keyword>
<dbReference type="EnsemblMetazoa" id="GPPI047897-RA">
    <property type="protein sequence ID" value="GPPI047897-PA"/>
    <property type="gene ID" value="GPPI047897"/>
</dbReference>
<feature type="transmembrane region" description="Helical" evidence="1">
    <location>
        <begin position="45"/>
        <end position="64"/>
    </location>
</feature>
<reference evidence="2" key="2">
    <citation type="submission" date="2020-05" db="UniProtKB">
        <authorList>
            <consortium name="EnsemblMetazoa"/>
        </authorList>
    </citation>
    <scope>IDENTIFICATION</scope>
    <source>
        <strain evidence="2">IAEA</strain>
    </source>
</reference>
<accession>A0A1B0C388</accession>
<feature type="transmembrane region" description="Helical" evidence="1">
    <location>
        <begin position="13"/>
        <end position="33"/>
    </location>
</feature>
<keyword evidence="1" id="KW-0812">Transmembrane</keyword>
<organism evidence="2 3">
    <name type="scientific">Glossina palpalis gambiensis</name>
    <dbReference type="NCBI Taxonomy" id="67801"/>
    <lineage>
        <taxon>Eukaryota</taxon>
        <taxon>Metazoa</taxon>
        <taxon>Ecdysozoa</taxon>
        <taxon>Arthropoda</taxon>
        <taxon>Hexapoda</taxon>
        <taxon>Insecta</taxon>
        <taxon>Pterygota</taxon>
        <taxon>Neoptera</taxon>
        <taxon>Endopterygota</taxon>
        <taxon>Diptera</taxon>
        <taxon>Brachycera</taxon>
        <taxon>Muscomorpha</taxon>
        <taxon>Hippoboscoidea</taxon>
        <taxon>Glossinidae</taxon>
        <taxon>Glossina</taxon>
    </lineage>
</organism>
<dbReference type="Proteomes" id="UP000092460">
    <property type="component" value="Unassembled WGS sequence"/>
</dbReference>
<keyword evidence="1" id="KW-1133">Transmembrane helix</keyword>
<keyword evidence="1" id="KW-0472">Membrane</keyword>
<protein>
    <submittedName>
        <fullName evidence="2">Uncharacterized protein</fullName>
    </submittedName>
</protein>
<evidence type="ECO:0000256" key="1">
    <source>
        <dbReference type="SAM" id="Phobius"/>
    </source>
</evidence>
<dbReference type="EMBL" id="JXJN01024861">
    <property type="status" value="NOT_ANNOTATED_CDS"/>
    <property type="molecule type" value="Genomic_DNA"/>
</dbReference>
<sequence>MLGLPHVCPKRRLLVPLICEGVAGILTVFIGLLRELGGDGATSDFKAILLIVVVIFSLHFRVIGLSVPGFLISVGLALMLLGLLITIVVLESAL</sequence>